<dbReference type="Pfam" id="PF00650">
    <property type="entry name" value="CRAL_TRIO"/>
    <property type="match status" value="1"/>
</dbReference>
<organism evidence="3">
    <name type="scientific">Alexandrium monilatum</name>
    <dbReference type="NCBI Taxonomy" id="311494"/>
    <lineage>
        <taxon>Eukaryota</taxon>
        <taxon>Sar</taxon>
        <taxon>Alveolata</taxon>
        <taxon>Dinophyceae</taxon>
        <taxon>Gonyaulacales</taxon>
        <taxon>Pyrocystaceae</taxon>
        <taxon>Alexandrium</taxon>
    </lineage>
</organism>
<proteinExistence type="predicted"/>
<dbReference type="Gene3D" id="3.40.525.10">
    <property type="entry name" value="CRAL-TRIO lipid binding domain"/>
    <property type="match status" value="1"/>
</dbReference>
<name>A0A7S4SHI4_9DINO</name>
<dbReference type="InterPro" id="IPR036865">
    <property type="entry name" value="CRAL-TRIO_dom_sf"/>
</dbReference>
<protein>
    <recommendedName>
        <fullName evidence="2">CRAL-TRIO domain-containing protein</fullName>
    </recommendedName>
</protein>
<feature type="domain" description="CRAL-TRIO" evidence="2">
    <location>
        <begin position="255"/>
        <end position="341"/>
    </location>
</feature>
<feature type="region of interest" description="Disordered" evidence="1">
    <location>
        <begin position="464"/>
        <end position="487"/>
    </location>
</feature>
<dbReference type="SUPFAM" id="SSF52087">
    <property type="entry name" value="CRAL/TRIO domain"/>
    <property type="match status" value="1"/>
</dbReference>
<sequence>MAAAAAIPPKAIPILGLKLGACSCMVMQSDLEEVSLPRIECSRPEDQRYAPAPRPVDSRASEEQRAPQPQAGTGQVPSVPMMQKLEIQQETAPVPKLEEPAVVAQVEQQHQQQQQLRPSFISKAAPPLGPVGSGGWQIEEDMTEDMRQVRSEALEQVEKEGKARLSQWHLDFLTAATLVNYVEPIATGHLVNTLRRRKEKESLLTAKTDIYLNSSFRVIGWDGEGTSVVAHEWCTMRKSCYYGLDQVEYLGWTSMDLNKPGANGFITIVDFGGGFNPFHFLNPKPILALAGMIEGQWRRRLKAAYMVEMPPSFQRFMTFFLRALKDTTCSKFHFCSSPEEMLSTLESMGCDEETRETCRLSMVNRREPDARQKWFPVVDHSFFKDKLADLGWSQDLEYLSERHHERLREAIQQFRVWKWGLPQARPRPSAAEAVSAAGSGLLHGRSGGGVRAEEAAAASMPLVASRQDQGMQGTPLPVEAARGRKKARPRSLLRRTLGCLVCGACGQ</sequence>
<dbReference type="InterPro" id="IPR001251">
    <property type="entry name" value="CRAL-TRIO_dom"/>
</dbReference>
<dbReference type="CDD" id="cd00170">
    <property type="entry name" value="SEC14"/>
    <property type="match status" value="1"/>
</dbReference>
<dbReference type="EMBL" id="HBNR01069951">
    <property type="protein sequence ID" value="CAE4644243.1"/>
    <property type="molecule type" value="Transcribed_RNA"/>
</dbReference>
<evidence type="ECO:0000256" key="1">
    <source>
        <dbReference type="SAM" id="MobiDB-lite"/>
    </source>
</evidence>
<feature type="compositionally biased region" description="Basic and acidic residues" evidence="1">
    <location>
        <begin position="56"/>
        <end position="65"/>
    </location>
</feature>
<evidence type="ECO:0000313" key="3">
    <source>
        <dbReference type="EMBL" id="CAE4644243.1"/>
    </source>
</evidence>
<reference evidence="3" key="1">
    <citation type="submission" date="2021-01" db="EMBL/GenBank/DDBJ databases">
        <authorList>
            <person name="Corre E."/>
            <person name="Pelletier E."/>
            <person name="Niang G."/>
            <person name="Scheremetjew M."/>
            <person name="Finn R."/>
            <person name="Kale V."/>
            <person name="Holt S."/>
            <person name="Cochrane G."/>
            <person name="Meng A."/>
            <person name="Brown T."/>
            <person name="Cohen L."/>
        </authorList>
    </citation>
    <scope>NUCLEOTIDE SEQUENCE</scope>
    <source>
        <strain evidence="3">CCMP3105</strain>
    </source>
</reference>
<accession>A0A7S4SHI4</accession>
<evidence type="ECO:0000259" key="2">
    <source>
        <dbReference type="Pfam" id="PF00650"/>
    </source>
</evidence>
<feature type="region of interest" description="Disordered" evidence="1">
    <location>
        <begin position="39"/>
        <end position="78"/>
    </location>
</feature>
<dbReference type="AlphaFoldDB" id="A0A7S4SHI4"/>
<gene>
    <name evidence="3" type="ORF">AMON00008_LOCUS49569</name>
</gene>